<dbReference type="Proteomes" id="UP000441455">
    <property type="component" value="Unassembled WGS sequence"/>
</dbReference>
<reference evidence="3 4" key="1">
    <citation type="submission" date="2019-08" db="EMBL/GenBank/DDBJ databases">
        <title>In-depth cultivation of the pig gut microbiome towards novel bacterial diversity and tailored functional studies.</title>
        <authorList>
            <person name="Wylensek D."/>
            <person name="Hitch T.C.A."/>
            <person name="Clavel T."/>
        </authorList>
    </citation>
    <scope>NUCLEOTIDE SEQUENCE [LARGE SCALE GENOMIC DNA]</scope>
    <source>
        <strain evidence="3 4">WCA-389-WT-5B</strain>
    </source>
</reference>
<comment type="caution">
    <text evidence="3">The sequence shown here is derived from an EMBL/GenBank/DDBJ whole genome shotgun (WGS) entry which is preliminary data.</text>
</comment>
<evidence type="ECO:0000313" key="4">
    <source>
        <dbReference type="Proteomes" id="UP000441455"/>
    </source>
</evidence>
<accession>A0A6N7VI06</accession>
<proteinExistence type="predicted"/>
<name>A0A6N7VI06_ACIFE</name>
<dbReference type="AlphaFoldDB" id="A0A6N7VI06"/>
<evidence type="ECO:0000313" key="3">
    <source>
        <dbReference type="EMBL" id="MSS81259.1"/>
    </source>
</evidence>
<gene>
    <name evidence="3" type="ORF">FX155_01305</name>
</gene>
<evidence type="ECO:0000256" key="2">
    <source>
        <dbReference type="SAM" id="MobiDB-lite"/>
    </source>
</evidence>
<evidence type="ECO:0008006" key="5">
    <source>
        <dbReference type="Google" id="ProtNLM"/>
    </source>
</evidence>
<dbReference type="RefSeq" id="WP_154487479.1">
    <property type="nucleotide sequence ID" value="NZ_VULN01000002.1"/>
</dbReference>
<feature type="region of interest" description="Disordered" evidence="2">
    <location>
        <begin position="102"/>
        <end position="149"/>
    </location>
</feature>
<keyword evidence="1" id="KW-0175">Coiled coil</keyword>
<dbReference type="EMBL" id="VULN01000002">
    <property type="protein sequence ID" value="MSS81259.1"/>
    <property type="molecule type" value="Genomic_DNA"/>
</dbReference>
<sequence>MKKERDTRTIEAEMQKRQEQLKKAQNEIRSLNAELTTAKKREKARRYAAIGSAIEKILGVGELSNNDLNVLIYYLEKPFHSAGGSQTTMAAKFSEAIKAERAKVSAAPNMASNRPASAASKPEAVPSGRQGFTGTGNGSTLPFPSPAKP</sequence>
<protein>
    <recommendedName>
        <fullName evidence="5">DUF3847 domain-containing protein</fullName>
    </recommendedName>
</protein>
<organism evidence="3 4">
    <name type="scientific">Acidaminococcus fermentans</name>
    <dbReference type="NCBI Taxonomy" id="905"/>
    <lineage>
        <taxon>Bacteria</taxon>
        <taxon>Bacillati</taxon>
        <taxon>Bacillota</taxon>
        <taxon>Negativicutes</taxon>
        <taxon>Acidaminococcales</taxon>
        <taxon>Acidaminococcaceae</taxon>
        <taxon>Acidaminococcus</taxon>
    </lineage>
</organism>
<feature type="coiled-coil region" evidence="1">
    <location>
        <begin position="7"/>
        <end position="41"/>
    </location>
</feature>
<evidence type="ECO:0000256" key="1">
    <source>
        <dbReference type="SAM" id="Coils"/>
    </source>
</evidence>